<dbReference type="AlphaFoldDB" id="A0A9W6UIW8"/>
<dbReference type="Gene3D" id="3.40.50.1820">
    <property type="entry name" value="alpha/beta hydrolase"/>
    <property type="match status" value="1"/>
</dbReference>
<dbReference type="Proteomes" id="UP001165092">
    <property type="component" value="Unassembled WGS sequence"/>
</dbReference>
<comment type="caution">
    <text evidence="2">The sequence shown here is derived from an EMBL/GenBank/DDBJ whole genome shotgun (WGS) entry which is preliminary data.</text>
</comment>
<protein>
    <recommendedName>
        <fullName evidence="1">Serine aminopeptidase S33 domain-containing protein</fullName>
    </recommendedName>
</protein>
<dbReference type="RefSeq" id="WP_285759622.1">
    <property type="nucleotide sequence ID" value="NZ_BSQG01000004.1"/>
</dbReference>
<feature type="domain" description="Serine aminopeptidase S33" evidence="1">
    <location>
        <begin position="86"/>
        <end position="150"/>
    </location>
</feature>
<evidence type="ECO:0000313" key="2">
    <source>
        <dbReference type="EMBL" id="GLU48184.1"/>
    </source>
</evidence>
<sequence>MAEWTWAVGADGPWVSADGAPGRARGVVLLLHGGEVVDDSATGTWDASVLRMLPFGWALRNWGAARGLAVWRVRFRVRGWNGRRADPTHDVAVVMEEVRRLHGDVPVILMGHSMGGRAALLRAGDPGVRGVLGLAPWIEPGDPVEGVRGRHLLIAHAAGDVHTSARESRRFVERARGPAASADFVGVALDAHPMLRVRRWNEVAVAFAAGVLGWA</sequence>
<dbReference type="InterPro" id="IPR022742">
    <property type="entry name" value="Hydrolase_4"/>
</dbReference>
<keyword evidence="3" id="KW-1185">Reference proteome</keyword>
<dbReference type="Pfam" id="PF12146">
    <property type="entry name" value="Hydrolase_4"/>
    <property type="match status" value="1"/>
</dbReference>
<evidence type="ECO:0000313" key="3">
    <source>
        <dbReference type="Proteomes" id="UP001165092"/>
    </source>
</evidence>
<proteinExistence type="predicted"/>
<accession>A0A9W6UIW8</accession>
<dbReference type="InterPro" id="IPR029058">
    <property type="entry name" value="AB_hydrolase_fold"/>
</dbReference>
<name>A0A9W6UIW8_9ACTN</name>
<gene>
    <name evidence="2" type="ORF">Nans01_25350</name>
</gene>
<reference evidence="2" key="1">
    <citation type="submission" date="2023-02" db="EMBL/GenBank/DDBJ databases">
        <title>Nocardiopsis ansamitocini NBRC 112285.</title>
        <authorList>
            <person name="Ichikawa N."/>
            <person name="Sato H."/>
            <person name="Tonouchi N."/>
        </authorList>
    </citation>
    <scope>NUCLEOTIDE SEQUENCE</scope>
    <source>
        <strain evidence="2">NBRC 112285</strain>
    </source>
</reference>
<evidence type="ECO:0000259" key="1">
    <source>
        <dbReference type="Pfam" id="PF12146"/>
    </source>
</evidence>
<dbReference type="EMBL" id="BSQG01000004">
    <property type="protein sequence ID" value="GLU48184.1"/>
    <property type="molecule type" value="Genomic_DNA"/>
</dbReference>
<dbReference type="SUPFAM" id="SSF53474">
    <property type="entry name" value="alpha/beta-Hydrolases"/>
    <property type="match status" value="1"/>
</dbReference>
<organism evidence="2 3">
    <name type="scientific">Nocardiopsis ansamitocini</name>
    <dbReference type="NCBI Taxonomy" id="1670832"/>
    <lineage>
        <taxon>Bacteria</taxon>
        <taxon>Bacillati</taxon>
        <taxon>Actinomycetota</taxon>
        <taxon>Actinomycetes</taxon>
        <taxon>Streptosporangiales</taxon>
        <taxon>Nocardiopsidaceae</taxon>
        <taxon>Nocardiopsis</taxon>
    </lineage>
</organism>